<dbReference type="PIRSF" id="PIRSF036565">
    <property type="entry name" value="Pyruvt_ip_decrb"/>
    <property type="match status" value="1"/>
</dbReference>
<dbReference type="Pfam" id="PF02776">
    <property type="entry name" value="TPP_enzyme_N"/>
    <property type="match status" value="1"/>
</dbReference>
<dbReference type="GO" id="GO:0030976">
    <property type="term" value="F:thiamine pyrophosphate binding"/>
    <property type="evidence" value="ECO:0007669"/>
    <property type="project" value="InterPro"/>
</dbReference>
<evidence type="ECO:0000256" key="4">
    <source>
        <dbReference type="ARBA" id="ARBA00013202"/>
    </source>
</evidence>
<dbReference type="Gene3D" id="3.40.50.970">
    <property type="match status" value="2"/>
</dbReference>
<feature type="binding site" evidence="10">
    <location>
        <position position="442"/>
    </location>
    <ligand>
        <name>Mg(2+)</name>
        <dbReference type="ChEBI" id="CHEBI:18420"/>
    </ligand>
</feature>
<dbReference type="FunFam" id="3.40.50.970:FF:000019">
    <property type="entry name" value="Pyruvate decarboxylase isozyme"/>
    <property type="match status" value="1"/>
</dbReference>
<dbReference type="GO" id="GO:0000949">
    <property type="term" value="P:aromatic amino acid family catabolic process to alcohol via Ehrlich pathway"/>
    <property type="evidence" value="ECO:0007669"/>
    <property type="project" value="TreeGrafter"/>
</dbReference>
<reference evidence="15 16" key="1">
    <citation type="submission" date="2023-10" db="EMBL/GenBank/DDBJ databases">
        <title>Rubellicoccus peritrichatus gen. nov., sp. nov., isolated from an algae of coral reef tank.</title>
        <authorList>
            <person name="Luo J."/>
        </authorList>
    </citation>
    <scope>NUCLEOTIDE SEQUENCE [LARGE SCALE GENOMIC DNA]</scope>
    <source>
        <strain evidence="15 16">CR14</strain>
    </source>
</reference>
<dbReference type="GO" id="GO:0005829">
    <property type="term" value="C:cytosol"/>
    <property type="evidence" value="ECO:0007669"/>
    <property type="project" value="TreeGrafter"/>
</dbReference>
<dbReference type="Pfam" id="PF02775">
    <property type="entry name" value="TPP_enzyme_C"/>
    <property type="match status" value="1"/>
</dbReference>
<organism evidence="15 16">
    <name type="scientific">Rubellicoccus peritrichatus</name>
    <dbReference type="NCBI Taxonomy" id="3080537"/>
    <lineage>
        <taxon>Bacteria</taxon>
        <taxon>Pseudomonadati</taxon>
        <taxon>Verrucomicrobiota</taxon>
        <taxon>Opitutia</taxon>
        <taxon>Puniceicoccales</taxon>
        <taxon>Cerasicoccaceae</taxon>
        <taxon>Rubellicoccus</taxon>
    </lineage>
</organism>
<evidence type="ECO:0000259" key="14">
    <source>
        <dbReference type="Pfam" id="PF02776"/>
    </source>
</evidence>
<evidence type="ECO:0000256" key="9">
    <source>
        <dbReference type="ARBA" id="ARBA00023239"/>
    </source>
</evidence>
<evidence type="ECO:0000256" key="1">
    <source>
        <dbReference type="ARBA" id="ARBA00001041"/>
    </source>
</evidence>
<feature type="domain" description="Thiamine pyrophosphate enzyme TPP-binding" evidence="13">
    <location>
        <begin position="410"/>
        <end position="534"/>
    </location>
</feature>
<dbReference type="InterPro" id="IPR012000">
    <property type="entry name" value="Thiamin_PyroP_enz_cen_dom"/>
</dbReference>
<evidence type="ECO:0000313" key="15">
    <source>
        <dbReference type="EMBL" id="WOO43052.1"/>
    </source>
</evidence>
<comment type="catalytic activity">
    <reaction evidence="1">
        <text>a 2-oxocarboxylate + H(+) = an aldehyde + CO2</text>
        <dbReference type="Rhea" id="RHEA:11628"/>
        <dbReference type="ChEBI" id="CHEBI:15378"/>
        <dbReference type="ChEBI" id="CHEBI:16526"/>
        <dbReference type="ChEBI" id="CHEBI:17478"/>
        <dbReference type="ChEBI" id="CHEBI:35179"/>
        <dbReference type="EC" id="4.1.1.1"/>
    </reaction>
</comment>
<dbReference type="Proteomes" id="UP001304300">
    <property type="component" value="Chromosome"/>
</dbReference>
<dbReference type="InterPro" id="IPR047213">
    <property type="entry name" value="TPP_PYR_PDC_IPDC-like"/>
</dbReference>
<dbReference type="Pfam" id="PF00205">
    <property type="entry name" value="TPP_enzyme_M"/>
    <property type="match status" value="1"/>
</dbReference>
<dbReference type="InterPro" id="IPR012001">
    <property type="entry name" value="Thiamin_PyroP_enz_TPP-bd_dom"/>
</dbReference>
<accession>A0AAQ3QXG6</accession>
<evidence type="ECO:0000256" key="10">
    <source>
        <dbReference type="PIRSR" id="PIRSR036565-2"/>
    </source>
</evidence>
<proteinExistence type="inferred from homology"/>
<dbReference type="FunFam" id="3.40.50.970:FF:000024">
    <property type="entry name" value="Pyruvate decarboxylase isozyme"/>
    <property type="match status" value="1"/>
</dbReference>
<feature type="domain" description="Thiamine pyrophosphate enzyme N-terminal TPP-binding" evidence="14">
    <location>
        <begin position="7"/>
        <end position="107"/>
    </location>
</feature>
<name>A0AAQ3QXG6_9BACT</name>
<keyword evidence="8 11" id="KW-0786">Thiamine pyrophosphate</keyword>
<comment type="similarity">
    <text evidence="3 11">Belongs to the TPP enzyme family.</text>
</comment>
<keyword evidence="5 10" id="KW-0479">Metal-binding</keyword>
<dbReference type="EMBL" id="CP136920">
    <property type="protein sequence ID" value="WOO43052.1"/>
    <property type="molecule type" value="Genomic_DNA"/>
</dbReference>
<sequence>MKPATTTLGSYLATRLEQIGIRHYFAVPGDYNLVLLDQLLENENLEFIGCCNELNLGYACDGYARANGVAAGFVTFSVGGLSAINAIAGAYAEDLPIIFVSGGPNTNAGPENRPLHHTLGEVRYRYQLEMFREVTAYAASIEHLEDAPEKIDRAIHVALRHRKPVYLEIACNLAGLDLPAAPNQQLAAPVPLDEAALDAAVENAAERLNNAVKPVLVAGVKLRPWDATKEFLELAEATGYAVAVMPNAKGLFPENHPQYIGTYWGPVSSPGCGEVVESADAYLFAGPTFTDYTTAGYTALINSNKLLEAGPERVKLPGQSYNNVPLPLFLGKLAGRMKKNDTSLTAFERFRPAPEQEEDIVADRPLLTRRVVKRVEKMLTPDMALIAETGDSWFNGIKTKLPEGTAFEIQMQYGSIGWSVGATLGYALAERGKRRVVSLIGDGSFQLTAQEVSTIIRYGLDPIIFLINNRGYTIEVEIHDGPYNLIKNWDYAGLIDVFNAEDGKGWGVRVSTEGELDAAIAKALAHTGGPSLIELTIDRDDCSKELLEWGSRVAAVNGAPPKLG</sequence>
<keyword evidence="9" id="KW-0456">Lyase</keyword>
<feature type="binding site" evidence="10">
    <location>
        <position position="469"/>
    </location>
    <ligand>
        <name>Mg(2+)</name>
        <dbReference type="ChEBI" id="CHEBI:18420"/>
    </ligand>
</feature>
<dbReference type="PANTHER" id="PTHR43452:SF1">
    <property type="entry name" value="PYRUVATE DECARBOXYLASE C186.09-RELATED"/>
    <property type="match status" value="1"/>
</dbReference>
<evidence type="ECO:0000256" key="6">
    <source>
        <dbReference type="ARBA" id="ARBA00022793"/>
    </source>
</evidence>
<evidence type="ECO:0000259" key="12">
    <source>
        <dbReference type="Pfam" id="PF00205"/>
    </source>
</evidence>
<evidence type="ECO:0000313" key="16">
    <source>
        <dbReference type="Proteomes" id="UP001304300"/>
    </source>
</evidence>
<dbReference type="InterPro" id="IPR011766">
    <property type="entry name" value="TPP_enzyme_TPP-bd"/>
</dbReference>
<comment type="cofactor">
    <cofactor evidence="2">
        <name>thiamine diphosphate</name>
        <dbReference type="ChEBI" id="CHEBI:58937"/>
    </cofactor>
</comment>
<evidence type="ECO:0000256" key="8">
    <source>
        <dbReference type="ARBA" id="ARBA00023052"/>
    </source>
</evidence>
<keyword evidence="6" id="KW-0210">Decarboxylase</keyword>
<protein>
    <recommendedName>
        <fullName evidence="4">pyruvate decarboxylase</fullName>
        <ecNumber evidence="4">4.1.1.1</ecNumber>
    </recommendedName>
</protein>
<dbReference type="EC" id="4.1.1.1" evidence="4"/>
<dbReference type="InterPro" id="IPR047214">
    <property type="entry name" value="TPP_PDC_IPDC"/>
</dbReference>
<dbReference type="InterPro" id="IPR029061">
    <property type="entry name" value="THDP-binding"/>
</dbReference>
<dbReference type="RefSeq" id="WP_317835588.1">
    <property type="nucleotide sequence ID" value="NZ_CP136920.1"/>
</dbReference>
<dbReference type="GO" id="GO:0000287">
    <property type="term" value="F:magnesium ion binding"/>
    <property type="evidence" value="ECO:0007669"/>
    <property type="project" value="InterPro"/>
</dbReference>
<dbReference type="GO" id="GO:0004737">
    <property type="term" value="F:pyruvate decarboxylase activity"/>
    <property type="evidence" value="ECO:0007669"/>
    <property type="project" value="UniProtKB-EC"/>
</dbReference>
<dbReference type="AlphaFoldDB" id="A0AAQ3QXG6"/>
<feature type="binding site" evidence="10">
    <location>
        <position position="471"/>
    </location>
    <ligand>
        <name>Mg(2+)</name>
        <dbReference type="ChEBI" id="CHEBI:18420"/>
    </ligand>
</feature>
<evidence type="ECO:0000256" key="5">
    <source>
        <dbReference type="ARBA" id="ARBA00022723"/>
    </source>
</evidence>
<dbReference type="FunFam" id="3.40.50.1220:FF:000009">
    <property type="entry name" value="Pyruvate decarboxylase 1"/>
    <property type="match status" value="1"/>
</dbReference>
<evidence type="ECO:0000256" key="3">
    <source>
        <dbReference type="ARBA" id="ARBA00007812"/>
    </source>
</evidence>
<gene>
    <name evidence="15" type="ORF">RZN69_08095</name>
</gene>
<feature type="domain" description="Thiamine pyrophosphate enzyme central" evidence="12">
    <location>
        <begin position="201"/>
        <end position="309"/>
    </location>
</feature>
<evidence type="ECO:0000259" key="13">
    <source>
        <dbReference type="Pfam" id="PF02775"/>
    </source>
</evidence>
<keyword evidence="7 10" id="KW-0460">Magnesium</keyword>
<evidence type="ECO:0000256" key="7">
    <source>
        <dbReference type="ARBA" id="ARBA00022842"/>
    </source>
</evidence>
<dbReference type="Gene3D" id="3.40.50.1220">
    <property type="entry name" value="TPP-binding domain"/>
    <property type="match status" value="1"/>
</dbReference>
<dbReference type="InterPro" id="IPR012110">
    <property type="entry name" value="PDC/IPDC-like"/>
</dbReference>
<evidence type="ECO:0000256" key="11">
    <source>
        <dbReference type="RuleBase" id="RU362132"/>
    </source>
</evidence>
<dbReference type="PANTHER" id="PTHR43452">
    <property type="entry name" value="PYRUVATE DECARBOXYLASE"/>
    <property type="match status" value="1"/>
</dbReference>
<evidence type="ECO:0000256" key="2">
    <source>
        <dbReference type="ARBA" id="ARBA00001964"/>
    </source>
</evidence>
<comment type="cofactor">
    <cofactor evidence="10">
        <name>Mg(2+)</name>
        <dbReference type="ChEBI" id="CHEBI:18420"/>
    </cofactor>
    <text evidence="10">Binds 1 Mg(2+) per subunit.</text>
</comment>
<dbReference type="InterPro" id="IPR029035">
    <property type="entry name" value="DHS-like_NAD/FAD-binding_dom"/>
</dbReference>
<dbReference type="SUPFAM" id="SSF52518">
    <property type="entry name" value="Thiamin diphosphate-binding fold (THDP-binding)"/>
    <property type="match status" value="2"/>
</dbReference>
<dbReference type="CDD" id="cd07038">
    <property type="entry name" value="TPP_PYR_PDC_IPDC_like"/>
    <property type="match status" value="1"/>
</dbReference>
<keyword evidence="16" id="KW-1185">Reference proteome</keyword>
<dbReference type="SUPFAM" id="SSF52467">
    <property type="entry name" value="DHS-like NAD/FAD-binding domain"/>
    <property type="match status" value="1"/>
</dbReference>
<dbReference type="CDD" id="cd02005">
    <property type="entry name" value="TPP_PDC_IPDC"/>
    <property type="match status" value="1"/>
</dbReference>
<dbReference type="KEGG" id="puo:RZN69_08095"/>